<organism evidence="1 2">
    <name type="scientific">Setomelanomma holmii</name>
    <dbReference type="NCBI Taxonomy" id="210430"/>
    <lineage>
        <taxon>Eukaryota</taxon>
        <taxon>Fungi</taxon>
        <taxon>Dikarya</taxon>
        <taxon>Ascomycota</taxon>
        <taxon>Pezizomycotina</taxon>
        <taxon>Dothideomycetes</taxon>
        <taxon>Pleosporomycetidae</taxon>
        <taxon>Pleosporales</taxon>
        <taxon>Pleosporineae</taxon>
        <taxon>Phaeosphaeriaceae</taxon>
        <taxon>Setomelanomma</taxon>
    </lineage>
</organism>
<dbReference type="EMBL" id="ML978397">
    <property type="protein sequence ID" value="KAF2022977.1"/>
    <property type="molecule type" value="Genomic_DNA"/>
</dbReference>
<feature type="non-terminal residue" evidence="1">
    <location>
        <position position="1"/>
    </location>
</feature>
<evidence type="ECO:0000313" key="1">
    <source>
        <dbReference type="EMBL" id="KAF2022977.1"/>
    </source>
</evidence>
<comment type="caution">
    <text evidence="1">The sequence shown here is derived from an EMBL/GenBank/DDBJ whole genome shotgun (WGS) entry which is preliminary data.</text>
</comment>
<reference evidence="1" key="1">
    <citation type="journal article" date="2020" name="Stud. Mycol.">
        <title>101 Dothideomycetes genomes: a test case for predicting lifestyles and emergence of pathogens.</title>
        <authorList>
            <person name="Haridas S."/>
            <person name="Albert R."/>
            <person name="Binder M."/>
            <person name="Bloem J."/>
            <person name="Labutti K."/>
            <person name="Salamov A."/>
            <person name="Andreopoulos B."/>
            <person name="Baker S."/>
            <person name="Barry K."/>
            <person name="Bills G."/>
            <person name="Bluhm B."/>
            <person name="Cannon C."/>
            <person name="Castanera R."/>
            <person name="Culley D."/>
            <person name="Daum C."/>
            <person name="Ezra D."/>
            <person name="Gonzalez J."/>
            <person name="Henrissat B."/>
            <person name="Kuo A."/>
            <person name="Liang C."/>
            <person name="Lipzen A."/>
            <person name="Lutzoni F."/>
            <person name="Magnuson J."/>
            <person name="Mondo S."/>
            <person name="Nolan M."/>
            <person name="Ohm R."/>
            <person name="Pangilinan J."/>
            <person name="Park H.-J."/>
            <person name="Ramirez L."/>
            <person name="Alfaro M."/>
            <person name="Sun H."/>
            <person name="Tritt A."/>
            <person name="Yoshinaga Y."/>
            <person name="Zwiers L.-H."/>
            <person name="Turgeon B."/>
            <person name="Goodwin S."/>
            <person name="Spatafora J."/>
            <person name="Crous P."/>
            <person name="Grigoriev I."/>
        </authorList>
    </citation>
    <scope>NUCLEOTIDE SEQUENCE</scope>
    <source>
        <strain evidence="1">CBS 110217</strain>
    </source>
</reference>
<keyword evidence="2" id="KW-1185">Reference proteome</keyword>
<protein>
    <submittedName>
        <fullName evidence="1">Uncharacterized protein</fullName>
    </submittedName>
</protein>
<dbReference type="Proteomes" id="UP000799777">
    <property type="component" value="Unassembled WGS sequence"/>
</dbReference>
<name>A0A9P4GVY2_9PLEO</name>
<sequence length="124" mass="13917">RNILAGWRGSGLFLFNPNRVLTNIPKPPPPPVELTIPINNDTSVQSQYEALPTPVTPKSGEDLARLLAMLEHVPNKPNDEASSLRRDRLQQKVSHAAQTFLAKNALLRDQNRFLTKINDESKTR</sequence>
<dbReference type="AlphaFoldDB" id="A0A9P4GVY2"/>
<accession>A0A9P4GVY2</accession>
<proteinExistence type="predicted"/>
<evidence type="ECO:0000313" key="2">
    <source>
        <dbReference type="Proteomes" id="UP000799777"/>
    </source>
</evidence>
<dbReference type="OrthoDB" id="4357141at2759"/>
<gene>
    <name evidence="1" type="ORF">EK21DRAFT_81851</name>
</gene>